<dbReference type="RefSeq" id="XP_033570329.1">
    <property type="nucleotide sequence ID" value="XM_033712977.1"/>
</dbReference>
<dbReference type="Pfam" id="PF01753">
    <property type="entry name" value="zf-MYND"/>
    <property type="match status" value="1"/>
</dbReference>
<gene>
    <name evidence="6 8" type="ORF">BDZ99DRAFT_171485</name>
</gene>
<evidence type="ECO:0000313" key="6">
    <source>
        <dbReference type="EMBL" id="KAF2803365.1"/>
    </source>
</evidence>
<dbReference type="PANTHER" id="PTHR33112:SF8">
    <property type="entry name" value="HETEROKARYON INCOMPATIBILITY DOMAIN-CONTAINING PROTEIN"/>
    <property type="match status" value="1"/>
</dbReference>
<keyword evidence="3" id="KW-0862">Zinc</keyword>
<dbReference type="PROSITE" id="PS01360">
    <property type="entry name" value="ZF_MYND_1"/>
    <property type="match status" value="1"/>
</dbReference>
<evidence type="ECO:0000256" key="4">
    <source>
        <dbReference type="PROSITE-ProRule" id="PRU00134"/>
    </source>
</evidence>
<evidence type="ECO:0000313" key="8">
    <source>
        <dbReference type="RefSeq" id="XP_033570329.1"/>
    </source>
</evidence>
<protein>
    <submittedName>
        <fullName evidence="6 8">HET-domain-containing protein</fullName>
    </submittedName>
</protein>
<evidence type="ECO:0000313" key="7">
    <source>
        <dbReference type="Proteomes" id="UP000504636"/>
    </source>
</evidence>
<keyword evidence="2 4" id="KW-0863">Zinc-finger</keyword>
<feature type="domain" description="MYND-type" evidence="5">
    <location>
        <begin position="14"/>
        <end position="50"/>
    </location>
</feature>
<dbReference type="Pfam" id="PF06985">
    <property type="entry name" value="HET"/>
    <property type="match status" value="1"/>
</dbReference>
<evidence type="ECO:0000256" key="2">
    <source>
        <dbReference type="ARBA" id="ARBA00022771"/>
    </source>
</evidence>
<dbReference type="GO" id="GO:0008270">
    <property type="term" value="F:zinc ion binding"/>
    <property type="evidence" value="ECO:0007669"/>
    <property type="project" value="UniProtKB-KW"/>
</dbReference>
<reference evidence="8" key="2">
    <citation type="submission" date="2020-04" db="EMBL/GenBank/DDBJ databases">
        <authorList>
            <consortium name="NCBI Genome Project"/>
        </authorList>
    </citation>
    <scope>NUCLEOTIDE SEQUENCE</scope>
    <source>
        <strain evidence="8">CBS 304.34</strain>
    </source>
</reference>
<dbReference type="InterPro" id="IPR002893">
    <property type="entry name" value="Znf_MYND"/>
</dbReference>
<evidence type="ECO:0000259" key="5">
    <source>
        <dbReference type="PROSITE" id="PS50865"/>
    </source>
</evidence>
<dbReference type="InterPro" id="IPR010730">
    <property type="entry name" value="HET"/>
</dbReference>
<reference evidence="6 8" key="1">
    <citation type="journal article" date="2020" name="Stud. Mycol.">
        <title>101 Dothideomycetes genomes: a test case for predicting lifestyles and emergence of pathogens.</title>
        <authorList>
            <person name="Haridas S."/>
            <person name="Albert R."/>
            <person name="Binder M."/>
            <person name="Bloem J."/>
            <person name="Labutti K."/>
            <person name="Salamov A."/>
            <person name="Andreopoulos B."/>
            <person name="Baker S."/>
            <person name="Barry K."/>
            <person name="Bills G."/>
            <person name="Bluhm B."/>
            <person name="Cannon C."/>
            <person name="Castanera R."/>
            <person name="Culley D."/>
            <person name="Daum C."/>
            <person name="Ezra D."/>
            <person name="Gonzalez J."/>
            <person name="Henrissat B."/>
            <person name="Kuo A."/>
            <person name="Liang C."/>
            <person name="Lipzen A."/>
            <person name="Lutzoni F."/>
            <person name="Magnuson J."/>
            <person name="Mondo S."/>
            <person name="Nolan M."/>
            <person name="Ohm R."/>
            <person name="Pangilinan J."/>
            <person name="Park H.-J."/>
            <person name="Ramirez L."/>
            <person name="Alfaro M."/>
            <person name="Sun H."/>
            <person name="Tritt A."/>
            <person name="Yoshinaga Y."/>
            <person name="Zwiers L.-H."/>
            <person name="Turgeon B."/>
            <person name="Goodwin S."/>
            <person name="Spatafora J."/>
            <person name="Crous P."/>
            <person name="Grigoriev I."/>
        </authorList>
    </citation>
    <scope>NUCLEOTIDE SEQUENCE</scope>
    <source>
        <strain evidence="6 8">CBS 304.34</strain>
    </source>
</reference>
<dbReference type="EMBL" id="MU003718">
    <property type="protein sequence ID" value="KAF2803365.1"/>
    <property type="molecule type" value="Genomic_DNA"/>
</dbReference>
<evidence type="ECO:0000256" key="1">
    <source>
        <dbReference type="ARBA" id="ARBA00022723"/>
    </source>
</evidence>
<dbReference type="GeneID" id="54453870"/>
<dbReference type="PROSITE" id="PS50865">
    <property type="entry name" value="ZF_MYND_2"/>
    <property type="match status" value="1"/>
</dbReference>
<dbReference type="AlphaFoldDB" id="A0A6A6Y558"/>
<keyword evidence="1" id="KW-0479">Metal-binding</keyword>
<proteinExistence type="predicted"/>
<evidence type="ECO:0000256" key="3">
    <source>
        <dbReference type="ARBA" id="ARBA00022833"/>
    </source>
</evidence>
<keyword evidence="7" id="KW-1185">Reference proteome</keyword>
<name>A0A6A6Y558_9PEZI</name>
<reference evidence="8" key="3">
    <citation type="submission" date="2025-04" db="UniProtKB">
        <authorList>
            <consortium name="RefSeq"/>
        </authorList>
    </citation>
    <scope>IDENTIFICATION</scope>
    <source>
        <strain evidence="8">CBS 304.34</strain>
    </source>
</reference>
<dbReference type="PANTHER" id="PTHR33112">
    <property type="entry name" value="DOMAIN PROTEIN, PUTATIVE-RELATED"/>
    <property type="match status" value="1"/>
</dbReference>
<dbReference type="OrthoDB" id="2958217at2759"/>
<sequence length="278" mass="32299">MAEDQSSSDASTDCVICTSKSTSLCARCRSIRYCSKECQATDWPRHKIFCKKYAEKSPRVEKPTGGSFTDMTALHPMLDQYVDYVSEERTSYPPKEVSHPWSTIRGITFSHFYPDEPKQWLKWCLESHDDCNSWTHHSDHAALPTRLVDIGNGTDQLSPRLIVTADTEMVDKRYIALSHRWPTPQDLHQMDIRTTNDSLNKKLERIEEERLSKTFKFAIGACRWLGTRYIWIDSLCIIQVCQCNDDSRLKAKFWMTRKRTGTSNLNRWLLFTATRSAR</sequence>
<accession>A0A6A6Y558</accession>
<dbReference type="SUPFAM" id="SSF144232">
    <property type="entry name" value="HIT/MYND zinc finger-like"/>
    <property type="match status" value="1"/>
</dbReference>
<organism evidence="6">
    <name type="scientific">Mytilinidion resinicola</name>
    <dbReference type="NCBI Taxonomy" id="574789"/>
    <lineage>
        <taxon>Eukaryota</taxon>
        <taxon>Fungi</taxon>
        <taxon>Dikarya</taxon>
        <taxon>Ascomycota</taxon>
        <taxon>Pezizomycotina</taxon>
        <taxon>Dothideomycetes</taxon>
        <taxon>Pleosporomycetidae</taxon>
        <taxon>Mytilinidiales</taxon>
        <taxon>Mytilinidiaceae</taxon>
        <taxon>Mytilinidion</taxon>
    </lineage>
</organism>
<dbReference type="Gene3D" id="6.10.140.2220">
    <property type="match status" value="1"/>
</dbReference>
<dbReference type="Proteomes" id="UP000504636">
    <property type="component" value="Unplaced"/>
</dbReference>